<name>A0A0J7XK45_9SPHN</name>
<comment type="caution">
    <text evidence="1">The sequence shown here is derived from an EMBL/GenBank/DDBJ whole genome shotgun (WGS) entry which is preliminary data.</text>
</comment>
<protein>
    <submittedName>
        <fullName evidence="1">Uncharacterized protein</fullName>
    </submittedName>
</protein>
<dbReference type="AlphaFoldDB" id="A0A0J7XK45"/>
<gene>
    <name evidence="1" type="ORF">V474_04405</name>
</gene>
<dbReference type="EMBL" id="JACU01000012">
    <property type="protein sequence ID" value="KMS51483.1"/>
    <property type="molecule type" value="Genomic_DNA"/>
</dbReference>
<keyword evidence="2" id="KW-1185">Reference proteome</keyword>
<proteinExistence type="predicted"/>
<evidence type="ECO:0000313" key="2">
    <source>
        <dbReference type="Proteomes" id="UP000052268"/>
    </source>
</evidence>
<organism evidence="1 2">
    <name type="scientific">Novosphingobium barchaimii LL02</name>
    <dbReference type="NCBI Taxonomy" id="1114963"/>
    <lineage>
        <taxon>Bacteria</taxon>
        <taxon>Pseudomonadati</taxon>
        <taxon>Pseudomonadota</taxon>
        <taxon>Alphaproteobacteria</taxon>
        <taxon>Sphingomonadales</taxon>
        <taxon>Sphingomonadaceae</taxon>
        <taxon>Novosphingobium</taxon>
    </lineage>
</organism>
<accession>A0A0J7XK45</accession>
<evidence type="ECO:0000313" key="1">
    <source>
        <dbReference type="EMBL" id="KMS51483.1"/>
    </source>
</evidence>
<sequence length="77" mass="8124">MALGHEIAGFCHALMAKIGRIGEHRRQDSAGFIGNPTALQMREALAETGPSIDFSKEIGDADRGQMGSVAKIGGSQR</sequence>
<dbReference type="Proteomes" id="UP000052268">
    <property type="component" value="Unassembled WGS sequence"/>
</dbReference>
<reference evidence="1 2" key="1">
    <citation type="journal article" date="2015" name="G3 (Bethesda)">
        <title>Insights into Ongoing Evolution of the Hexachlorocyclohexane Catabolic Pathway from Comparative Genomics of Ten Sphingomonadaceae Strains.</title>
        <authorList>
            <person name="Pearce S.L."/>
            <person name="Oakeshott J.G."/>
            <person name="Pandey G."/>
        </authorList>
    </citation>
    <scope>NUCLEOTIDE SEQUENCE [LARGE SCALE GENOMIC DNA]</scope>
    <source>
        <strain evidence="1 2">LL02</strain>
    </source>
</reference>